<dbReference type="PANTHER" id="PTHR33710:SF71">
    <property type="entry name" value="ENDONUCLEASE_EXONUCLEASE_PHOSPHATASE DOMAIN-CONTAINING PROTEIN"/>
    <property type="match status" value="1"/>
</dbReference>
<dbReference type="Pfam" id="PF03372">
    <property type="entry name" value="Exo_endo_phos"/>
    <property type="match status" value="1"/>
</dbReference>
<dbReference type="GO" id="GO:0003824">
    <property type="term" value="F:catalytic activity"/>
    <property type="evidence" value="ECO:0007669"/>
    <property type="project" value="InterPro"/>
</dbReference>
<evidence type="ECO:0000313" key="2">
    <source>
        <dbReference type="EMBL" id="KAJ0989775.1"/>
    </source>
</evidence>
<gene>
    <name evidence="2" type="ORF">J5N97_008131</name>
</gene>
<organism evidence="2 3">
    <name type="scientific">Dioscorea zingiberensis</name>
    <dbReference type="NCBI Taxonomy" id="325984"/>
    <lineage>
        <taxon>Eukaryota</taxon>
        <taxon>Viridiplantae</taxon>
        <taxon>Streptophyta</taxon>
        <taxon>Embryophyta</taxon>
        <taxon>Tracheophyta</taxon>
        <taxon>Spermatophyta</taxon>
        <taxon>Magnoliopsida</taxon>
        <taxon>Liliopsida</taxon>
        <taxon>Dioscoreales</taxon>
        <taxon>Dioscoreaceae</taxon>
        <taxon>Dioscorea</taxon>
    </lineage>
</organism>
<proteinExistence type="predicted"/>
<keyword evidence="3" id="KW-1185">Reference proteome</keyword>
<sequence length="310" mass="36257">MEVTKILCWNCRGLMKPEKISRIKTLMREHQPDFVCLVETRADANRAIKFCDKFAKVWEWAAIPAQGMSGGIITLWKWGVGMVTPIAKSRFALYLILTTDKPKHWVLSVIYNAQSILLHKKVWRDLAPMTQLNLPWILVGDFNAILTNEEHKGSEFDNYSAKAKAFSEFVSSSQLMDLGYQGSPFTWTNNQQGLARRWARLDRFLANNDWIGNFETYLVKHLHRTASDYSPIFLSTKLFDRHKKKVFRFENYWLEHENCYSNVNKAWTLRTNTTPMHAFNHLLSRTRNYLSNWRKTGLSPLDKDITKTEE</sequence>
<comment type="caution">
    <text evidence="2">The sequence shown here is derived from an EMBL/GenBank/DDBJ whole genome shotgun (WGS) entry which is preliminary data.</text>
</comment>
<dbReference type="InterPro" id="IPR005135">
    <property type="entry name" value="Endo/exonuclease/phosphatase"/>
</dbReference>
<dbReference type="SUPFAM" id="SSF56219">
    <property type="entry name" value="DNase I-like"/>
    <property type="match status" value="1"/>
</dbReference>
<protein>
    <recommendedName>
        <fullName evidence="1">Endonuclease/exonuclease/phosphatase domain-containing protein</fullName>
    </recommendedName>
</protein>
<dbReference type="EMBL" id="JAGGNH010000001">
    <property type="protein sequence ID" value="KAJ0989775.1"/>
    <property type="molecule type" value="Genomic_DNA"/>
</dbReference>
<accession>A0A9D5HUA9</accession>
<dbReference type="AlphaFoldDB" id="A0A9D5HUA9"/>
<dbReference type="PANTHER" id="PTHR33710">
    <property type="entry name" value="BNAC02G09200D PROTEIN"/>
    <property type="match status" value="1"/>
</dbReference>
<reference evidence="2" key="1">
    <citation type="submission" date="2021-03" db="EMBL/GenBank/DDBJ databases">
        <authorList>
            <person name="Li Z."/>
            <person name="Yang C."/>
        </authorList>
    </citation>
    <scope>NUCLEOTIDE SEQUENCE</scope>
    <source>
        <strain evidence="2">Dzin_1.0</strain>
        <tissue evidence="2">Leaf</tissue>
    </source>
</reference>
<evidence type="ECO:0000259" key="1">
    <source>
        <dbReference type="Pfam" id="PF03372"/>
    </source>
</evidence>
<dbReference type="OrthoDB" id="682716at2759"/>
<dbReference type="InterPro" id="IPR036691">
    <property type="entry name" value="Endo/exonu/phosph_ase_sf"/>
</dbReference>
<name>A0A9D5HUA9_9LILI</name>
<evidence type="ECO:0000313" key="3">
    <source>
        <dbReference type="Proteomes" id="UP001085076"/>
    </source>
</evidence>
<dbReference type="Proteomes" id="UP001085076">
    <property type="component" value="Miscellaneous, Linkage group lg01"/>
</dbReference>
<feature type="domain" description="Endonuclease/exonuclease/phosphatase" evidence="1">
    <location>
        <begin position="8"/>
        <end position="210"/>
    </location>
</feature>
<dbReference type="Gene3D" id="3.60.10.10">
    <property type="entry name" value="Endonuclease/exonuclease/phosphatase"/>
    <property type="match status" value="1"/>
</dbReference>
<reference evidence="2" key="2">
    <citation type="journal article" date="2022" name="Hortic Res">
        <title>The genome of Dioscorea zingiberensis sheds light on the biosynthesis, origin and evolution of the medicinally important diosgenin saponins.</title>
        <authorList>
            <person name="Li Y."/>
            <person name="Tan C."/>
            <person name="Li Z."/>
            <person name="Guo J."/>
            <person name="Li S."/>
            <person name="Chen X."/>
            <person name="Wang C."/>
            <person name="Dai X."/>
            <person name="Yang H."/>
            <person name="Song W."/>
            <person name="Hou L."/>
            <person name="Xu J."/>
            <person name="Tong Z."/>
            <person name="Xu A."/>
            <person name="Yuan X."/>
            <person name="Wang W."/>
            <person name="Yang Q."/>
            <person name="Chen L."/>
            <person name="Sun Z."/>
            <person name="Wang K."/>
            <person name="Pan B."/>
            <person name="Chen J."/>
            <person name="Bao Y."/>
            <person name="Liu F."/>
            <person name="Qi X."/>
            <person name="Gang D.R."/>
            <person name="Wen J."/>
            <person name="Li J."/>
        </authorList>
    </citation>
    <scope>NUCLEOTIDE SEQUENCE</scope>
    <source>
        <strain evidence="2">Dzin_1.0</strain>
    </source>
</reference>